<dbReference type="Proteomes" id="UP001445335">
    <property type="component" value="Unassembled WGS sequence"/>
</dbReference>
<keyword evidence="3" id="KW-1185">Reference proteome</keyword>
<dbReference type="EMBL" id="JALJOU010000026">
    <property type="protein sequence ID" value="KAK9836156.1"/>
    <property type="molecule type" value="Genomic_DNA"/>
</dbReference>
<reference evidence="2 3" key="1">
    <citation type="journal article" date="2024" name="Nat. Commun.">
        <title>Phylogenomics reveals the evolutionary origins of lichenization in chlorophyte algae.</title>
        <authorList>
            <person name="Puginier C."/>
            <person name="Libourel C."/>
            <person name="Otte J."/>
            <person name="Skaloud P."/>
            <person name="Haon M."/>
            <person name="Grisel S."/>
            <person name="Petersen M."/>
            <person name="Berrin J.G."/>
            <person name="Delaux P.M."/>
            <person name="Dal Grande F."/>
            <person name="Keller J."/>
        </authorList>
    </citation>
    <scope>NUCLEOTIDE SEQUENCE [LARGE SCALE GENOMIC DNA]</scope>
    <source>
        <strain evidence="2 3">SAG 245.80</strain>
    </source>
</reference>
<feature type="region of interest" description="Disordered" evidence="1">
    <location>
        <begin position="183"/>
        <end position="208"/>
    </location>
</feature>
<evidence type="ECO:0000256" key="1">
    <source>
        <dbReference type="SAM" id="MobiDB-lite"/>
    </source>
</evidence>
<name>A0AAW1RSK7_9CHLO</name>
<protein>
    <recommendedName>
        <fullName evidence="4">PH domain-containing protein</fullName>
    </recommendedName>
</protein>
<evidence type="ECO:0000313" key="2">
    <source>
        <dbReference type="EMBL" id="KAK9836156.1"/>
    </source>
</evidence>
<comment type="caution">
    <text evidence="2">The sequence shown here is derived from an EMBL/GenBank/DDBJ whole genome shotgun (WGS) entry which is preliminary data.</text>
</comment>
<proteinExistence type="predicted"/>
<dbReference type="AlphaFoldDB" id="A0AAW1RSK7"/>
<organism evidence="2 3">
    <name type="scientific">Elliptochloris bilobata</name>
    <dbReference type="NCBI Taxonomy" id="381761"/>
    <lineage>
        <taxon>Eukaryota</taxon>
        <taxon>Viridiplantae</taxon>
        <taxon>Chlorophyta</taxon>
        <taxon>core chlorophytes</taxon>
        <taxon>Trebouxiophyceae</taxon>
        <taxon>Trebouxiophyceae incertae sedis</taxon>
        <taxon>Elliptochloris clade</taxon>
        <taxon>Elliptochloris</taxon>
    </lineage>
</organism>
<gene>
    <name evidence="2" type="ORF">WJX81_005590</name>
</gene>
<evidence type="ECO:0008006" key="4">
    <source>
        <dbReference type="Google" id="ProtNLM"/>
    </source>
</evidence>
<accession>A0AAW1RSK7</accession>
<evidence type="ECO:0000313" key="3">
    <source>
        <dbReference type="Proteomes" id="UP001445335"/>
    </source>
</evidence>
<sequence length="252" mass="27941">MGRGLTAHYFFTFEGAPERRIVQLDVKQRRVNVLHKAAVKHAFQVDELVDVRYRGSSGVFFERYAVVVPQKMFVMYSQAASYPVHALSLAEATPLHDAASRTVALQVAGRRFTFRGSTEQDALEWLHVQHYPASEGLSSDMENPMNSLAEYLPEARSSRALHLPGKGSTVWDRHEQGLMDMGTPAMPSEDSTAKPPGNLTDPGHSPWQTVSTEAAWAPLTAEEDEAHSAAEAHQHEVEQAMPLWTRVAHQSG</sequence>